<gene>
    <name evidence="2" type="ORF">IAB44_08285</name>
</gene>
<dbReference type="AlphaFoldDB" id="A0A9D1ESQ6"/>
<evidence type="ECO:0000256" key="1">
    <source>
        <dbReference type="SAM" id="Phobius"/>
    </source>
</evidence>
<proteinExistence type="predicted"/>
<reference evidence="2" key="1">
    <citation type="submission" date="2020-10" db="EMBL/GenBank/DDBJ databases">
        <authorList>
            <person name="Gilroy R."/>
        </authorList>
    </citation>
    <scope>NUCLEOTIDE SEQUENCE</scope>
    <source>
        <strain evidence="2">CHK190-19873</strain>
    </source>
</reference>
<evidence type="ECO:0000313" key="2">
    <source>
        <dbReference type="EMBL" id="HIS31524.1"/>
    </source>
</evidence>
<evidence type="ECO:0000313" key="3">
    <source>
        <dbReference type="Proteomes" id="UP000823935"/>
    </source>
</evidence>
<keyword evidence="1" id="KW-0472">Membrane</keyword>
<keyword evidence="1" id="KW-0812">Transmembrane</keyword>
<keyword evidence="1" id="KW-1133">Transmembrane helix</keyword>
<name>A0A9D1ESQ6_9FIRM</name>
<organism evidence="2 3">
    <name type="scientific">Candidatus Limivivens intestinipullorum</name>
    <dbReference type="NCBI Taxonomy" id="2840858"/>
    <lineage>
        <taxon>Bacteria</taxon>
        <taxon>Bacillati</taxon>
        <taxon>Bacillota</taxon>
        <taxon>Clostridia</taxon>
        <taxon>Lachnospirales</taxon>
        <taxon>Lachnospiraceae</taxon>
        <taxon>Lachnospiraceae incertae sedis</taxon>
        <taxon>Candidatus Limivivens</taxon>
    </lineage>
</organism>
<reference evidence="2" key="2">
    <citation type="journal article" date="2021" name="PeerJ">
        <title>Extensive microbial diversity within the chicken gut microbiome revealed by metagenomics and culture.</title>
        <authorList>
            <person name="Gilroy R."/>
            <person name="Ravi A."/>
            <person name="Getino M."/>
            <person name="Pursley I."/>
            <person name="Horton D.L."/>
            <person name="Alikhan N.F."/>
            <person name="Baker D."/>
            <person name="Gharbi K."/>
            <person name="Hall N."/>
            <person name="Watson M."/>
            <person name="Adriaenssens E.M."/>
            <person name="Foster-Nyarko E."/>
            <person name="Jarju S."/>
            <person name="Secka A."/>
            <person name="Antonio M."/>
            <person name="Oren A."/>
            <person name="Chaudhuri R.R."/>
            <person name="La Ragione R."/>
            <person name="Hildebrand F."/>
            <person name="Pallen M.J."/>
        </authorList>
    </citation>
    <scope>NUCLEOTIDE SEQUENCE</scope>
    <source>
        <strain evidence="2">CHK190-19873</strain>
    </source>
</reference>
<dbReference type="Proteomes" id="UP000823935">
    <property type="component" value="Unassembled WGS sequence"/>
</dbReference>
<sequence length="50" mass="5068">MNEGLYKTMKSAGTASLVTGIVIAAAGLACGILMIVYGGKLLKGKNNVLI</sequence>
<feature type="transmembrane region" description="Helical" evidence="1">
    <location>
        <begin position="12"/>
        <end position="37"/>
    </location>
</feature>
<dbReference type="PROSITE" id="PS51257">
    <property type="entry name" value="PROKAR_LIPOPROTEIN"/>
    <property type="match status" value="1"/>
</dbReference>
<dbReference type="EMBL" id="DVIQ01000043">
    <property type="protein sequence ID" value="HIS31524.1"/>
    <property type="molecule type" value="Genomic_DNA"/>
</dbReference>
<comment type="caution">
    <text evidence="2">The sequence shown here is derived from an EMBL/GenBank/DDBJ whole genome shotgun (WGS) entry which is preliminary data.</text>
</comment>
<accession>A0A9D1ESQ6</accession>
<protein>
    <submittedName>
        <fullName evidence="2">Uncharacterized protein</fullName>
    </submittedName>
</protein>